<dbReference type="AlphaFoldDB" id="A0A7H0G0E4"/>
<dbReference type="EMBL" id="CP060820">
    <property type="protein sequence ID" value="QNP41760.1"/>
    <property type="molecule type" value="Genomic_DNA"/>
</dbReference>
<keyword evidence="2" id="KW-0446">Lipid-binding</keyword>
<comment type="subunit">
    <text evidence="2">Homodimer.</text>
</comment>
<keyword evidence="2" id="KW-0449">Lipoprotein</keyword>
<reference evidence="4 5" key="1">
    <citation type="submission" date="2020-08" db="EMBL/GenBank/DDBJ databases">
        <title>Lysobacter sp. II4 sp. nov., isolated from soil.</title>
        <authorList>
            <person name="Woo C.Y."/>
            <person name="Kim J."/>
        </authorList>
    </citation>
    <scope>NUCLEOTIDE SEQUENCE [LARGE SCALE GENOMIC DNA]</scope>
    <source>
        <strain evidence="4 5">II4</strain>
    </source>
</reference>
<dbReference type="GO" id="GO:0008289">
    <property type="term" value="F:lipid binding"/>
    <property type="evidence" value="ECO:0007669"/>
    <property type="project" value="UniProtKB-UniRule"/>
</dbReference>
<dbReference type="GO" id="GO:0009279">
    <property type="term" value="C:cell outer membrane"/>
    <property type="evidence" value="ECO:0007669"/>
    <property type="project" value="UniProtKB-SubCell"/>
</dbReference>
<protein>
    <recommendedName>
        <fullName evidence="2">Outer membrane lipoprotein Blc</fullName>
    </recommendedName>
</protein>
<feature type="domain" description="Lipocalin/cytosolic fatty-acid binding" evidence="3">
    <location>
        <begin position="32"/>
        <end position="173"/>
    </location>
</feature>
<feature type="chain" id="PRO_5029085958" description="Outer membrane lipoprotein Blc" evidence="2">
    <location>
        <begin position="21"/>
        <end position="188"/>
    </location>
</feature>
<evidence type="ECO:0000256" key="2">
    <source>
        <dbReference type="PIRNR" id="PIRNR036893"/>
    </source>
</evidence>
<sequence length="188" mass="21478">MNAPSALLALALSAALSACAHEPPSVRPVAAVDLPRFMGDWYVIAHVPSRPERDAYNAVESYRLDAHGRVRTTFRFRRGSHDAPLKTMQPVGYVRPGTGNAVWGMQFVWPVRAEYVIAYLDPDYRTTIIARSKRDYAWIMARTPRIPEVEYEALLDRLEAMGYRLDGVRRVPQRWPEMRNDRPALPSR</sequence>
<dbReference type="InterPro" id="IPR047202">
    <property type="entry name" value="Lipocalin_Blc-like_dom"/>
</dbReference>
<dbReference type="CDD" id="cd19438">
    <property type="entry name" value="lipocalin_Blc-like"/>
    <property type="match status" value="1"/>
</dbReference>
<comment type="function">
    <text evidence="2">Involved in the storage or transport of lipids necessary for membrane maintenance under stressful conditions. Displays a binding preference for lysophospholipids.</text>
</comment>
<dbReference type="PIRSF" id="PIRSF036893">
    <property type="entry name" value="Lipocalin_ApoD"/>
    <property type="match status" value="1"/>
</dbReference>
<dbReference type="RefSeq" id="WP_187713196.1">
    <property type="nucleotide sequence ID" value="NZ_CP060820.1"/>
</dbReference>
<dbReference type="Pfam" id="PF08212">
    <property type="entry name" value="Lipocalin_2"/>
    <property type="match status" value="1"/>
</dbReference>
<dbReference type="Proteomes" id="UP000516018">
    <property type="component" value="Chromosome"/>
</dbReference>
<proteinExistence type="inferred from homology"/>
<evidence type="ECO:0000259" key="3">
    <source>
        <dbReference type="Pfam" id="PF08212"/>
    </source>
</evidence>
<evidence type="ECO:0000256" key="1">
    <source>
        <dbReference type="ARBA" id="ARBA00006889"/>
    </source>
</evidence>
<keyword evidence="2" id="KW-0472">Membrane</keyword>
<feature type="signal peptide" evidence="2">
    <location>
        <begin position="1"/>
        <end position="20"/>
    </location>
</feature>
<dbReference type="InterPro" id="IPR000566">
    <property type="entry name" value="Lipocln_cytosolic_FA-bd_dom"/>
</dbReference>
<evidence type="ECO:0000313" key="5">
    <source>
        <dbReference type="Proteomes" id="UP000516018"/>
    </source>
</evidence>
<dbReference type="GO" id="GO:0006950">
    <property type="term" value="P:response to stress"/>
    <property type="evidence" value="ECO:0007669"/>
    <property type="project" value="UniProtKB-ARBA"/>
</dbReference>
<accession>A0A7H0G0E4</accession>
<dbReference type="InterPro" id="IPR002446">
    <property type="entry name" value="Lipocalin_bac"/>
</dbReference>
<dbReference type="InterPro" id="IPR012674">
    <property type="entry name" value="Calycin"/>
</dbReference>
<keyword evidence="5" id="KW-1185">Reference proteome</keyword>
<dbReference type="KEGG" id="lsx:H8B22_06015"/>
<dbReference type="PANTHER" id="PTHR10612:SF34">
    <property type="entry name" value="APOLIPOPROTEIN D"/>
    <property type="match status" value="1"/>
</dbReference>
<dbReference type="PANTHER" id="PTHR10612">
    <property type="entry name" value="APOLIPOPROTEIN D"/>
    <property type="match status" value="1"/>
</dbReference>
<dbReference type="PRINTS" id="PR01171">
    <property type="entry name" value="BCTLIPOCALIN"/>
</dbReference>
<keyword evidence="2" id="KW-0732">Signal</keyword>
<comment type="similarity">
    <text evidence="1 2">Belongs to the calycin superfamily. Lipocalin family.</text>
</comment>
<gene>
    <name evidence="4" type="ORF">H8B22_06015</name>
</gene>
<comment type="subcellular location">
    <subcellularLocation>
        <location evidence="2">Cell outer membrane</location>
    </subcellularLocation>
</comment>
<dbReference type="SUPFAM" id="SSF50814">
    <property type="entry name" value="Lipocalins"/>
    <property type="match status" value="1"/>
</dbReference>
<dbReference type="InterPro" id="IPR022271">
    <property type="entry name" value="Lipocalin_ApoD"/>
</dbReference>
<name>A0A7H0G0E4_9GAMM</name>
<keyword evidence="2" id="KW-0998">Cell outer membrane</keyword>
<organism evidence="4 5">
    <name type="scientific">Agrilutibacter terrestris</name>
    <dbReference type="NCBI Taxonomy" id="2865112"/>
    <lineage>
        <taxon>Bacteria</taxon>
        <taxon>Pseudomonadati</taxon>
        <taxon>Pseudomonadota</taxon>
        <taxon>Gammaproteobacteria</taxon>
        <taxon>Lysobacterales</taxon>
        <taxon>Lysobacteraceae</taxon>
        <taxon>Agrilutibacter</taxon>
    </lineage>
</organism>
<evidence type="ECO:0000313" key="4">
    <source>
        <dbReference type="EMBL" id="QNP41760.1"/>
    </source>
</evidence>
<dbReference type="Gene3D" id="2.40.128.20">
    <property type="match status" value="1"/>
</dbReference>